<reference evidence="2 3" key="1">
    <citation type="submission" date="2018-06" db="EMBL/GenBank/DDBJ databases">
        <title>Fusarium incarnatum-equiseti species complex species 28.</title>
        <authorList>
            <person name="Gardiner D.M."/>
        </authorList>
    </citation>
    <scope>NUCLEOTIDE SEQUENCE [LARGE SCALE GENOMIC DNA]</scope>
    <source>
        <strain evidence="2 3">FIESC_28</strain>
    </source>
</reference>
<feature type="chain" id="PRO_5016776581" description="NACHT-NTPase and P-loop NTPases N-terminal domain-containing protein" evidence="1">
    <location>
        <begin position="18"/>
        <end position="310"/>
    </location>
</feature>
<sequence>MLLQLPIISVLVALVSARKIGSFNNMTIQFFTADQDCDKDTKAPILTTRDTPPDLVCFNLTDTFSPGNKTFSGIQKAYRSWEDRNSNVSYYLEQNDFDSSLNYTQIRFALPGMEPGEEKAQWVLWTYPHLNCETVLKDVDPVEFPCRKAMAEILGIVAGATQLLDLSARLALASSQLYTNLKNVPEEIETLKKSTQDFYDLLWMISGDLDGPLNSRPNSLHVTHRIVSIFNDAMRESEELAILLERLSVKSSRSVKRIWSSVAGLKEKTEIADRGRRIESLKSSIQMWYQHQGIMRLRAVEHQLLQRSQT</sequence>
<dbReference type="Proteomes" id="UP000253153">
    <property type="component" value="Unassembled WGS sequence"/>
</dbReference>
<dbReference type="RefSeq" id="XP_031014121.1">
    <property type="nucleotide sequence ID" value="XM_031161862.1"/>
</dbReference>
<organism evidence="2 3">
    <name type="scientific">Fusarium coffeatum</name>
    <dbReference type="NCBI Taxonomy" id="231269"/>
    <lineage>
        <taxon>Eukaryota</taxon>
        <taxon>Fungi</taxon>
        <taxon>Dikarya</taxon>
        <taxon>Ascomycota</taxon>
        <taxon>Pezizomycotina</taxon>
        <taxon>Sordariomycetes</taxon>
        <taxon>Hypocreomycetidae</taxon>
        <taxon>Hypocreales</taxon>
        <taxon>Nectriaceae</taxon>
        <taxon>Fusarium</taxon>
        <taxon>Fusarium incarnatum-equiseti species complex</taxon>
    </lineage>
</organism>
<evidence type="ECO:0000256" key="1">
    <source>
        <dbReference type="SAM" id="SignalP"/>
    </source>
</evidence>
<dbReference type="OrthoDB" id="3878372at2759"/>
<protein>
    <recommendedName>
        <fullName evidence="4">NACHT-NTPase and P-loop NTPases N-terminal domain-containing protein</fullName>
    </recommendedName>
</protein>
<keyword evidence="3" id="KW-1185">Reference proteome</keyword>
<gene>
    <name evidence="2" type="ORF">FIESC28_07722</name>
</gene>
<evidence type="ECO:0000313" key="3">
    <source>
        <dbReference type="Proteomes" id="UP000253153"/>
    </source>
</evidence>
<feature type="signal peptide" evidence="1">
    <location>
        <begin position="1"/>
        <end position="17"/>
    </location>
</feature>
<name>A0A366RDS0_9HYPO</name>
<dbReference type="EMBL" id="QKXC01000167">
    <property type="protein sequence ID" value="RBR14486.1"/>
    <property type="molecule type" value="Genomic_DNA"/>
</dbReference>
<keyword evidence="1" id="KW-0732">Signal</keyword>
<accession>A0A366RDS0</accession>
<comment type="caution">
    <text evidence="2">The sequence shown here is derived from an EMBL/GenBank/DDBJ whole genome shotgun (WGS) entry which is preliminary data.</text>
</comment>
<evidence type="ECO:0000313" key="2">
    <source>
        <dbReference type="EMBL" id="RBR14486.1"/>
    </source>
</evidence>
<evidence type="ECO:0008006" key="4">
    <source>
        <dbReference type="Google" id="ProtNLM"/>
    </source>
</evidence>
<dbReference type="AlphaFoldDB" id="A0A366RDS0"/>
<dbReference type="GeneID" id="41997158"/>
<proteinExistence type="predicted"/>